<dbReference type="Pfam" id="PF24596">
    <property type="entry name" value="DUF7620"/>
    <property type="match status" value="1"/>
</dbReference>
<evidence type="ECO:0000313" key="2">
    <source>
        <dbReference type="EMBL" id="GGB22649.1"/>
    </source>
</evidence>
<dbReference type="EMBL" id="BMGC01000004">
    <property type="protein sequence ID" value="GGB22649.1"/>
    <property type="molecule type" value="Genomic_DNA"/>
</dbReference>
<accession>A0A916SYV3</accession>
<evidence type="ECO:0000256" key="1">
    <source>
        <dbReference type="SAM" id="MobiDB-lite"/>
    </source>
</evidence>
<feature type="compositionally biased region" description="Basic and acidic residues" evidence="1">
    <location>
        <begin position="24"/>
        <end position="42"/>
    </location>
</feature>
<reference evidence="2" key="1">
    <citation type="journal article" date="2014" name="Int. J. Syst. Evol. Microbiol.">
        <title>Complete genome sequence of Corynebacterium casei LMG S-19264T (=DSM 44701T), isolated from a smear-ripened cheese.</title>
        <authorList>
            <consortium name="US DOE Joint Genome Institute (JGI-PGF)"/>
            <person name="Walter F."/>
            <person name="Albersmeier A."/>
            <person name="Kalinowski J."/>
            <person name="Ruckert C."/>
        </authorList>
    </citation>
    <scope>NUCLEOTIDE SEQUENCE</scope>
    <source>
        <strain evidence="2">CGMCC 1.12827</strain>
    </source>
</reference>
<reference evidence="2" key="2">
    <citation type="submission" date="2020-09" db="EMBL/GenBank/DDBJ databases">
        <authorList>
            <person name="Sun Q."/>
            <person name="Zhou Y."/>
        </authorList>
    </citation>
    <scope>NUCLEOTIDE SEQUENCE</scope>
    <source>
        <strain evidence="2">CGMCC 1.12827</strain>
    </source>
</reference>
<sequence>MQWPWTKEMIDAREQAEQAEQELAESRRRRDRIAEDAPKDRQPAQVLRMHLERNGFTELLREAMKRQ</sequence>
<evidence type="ECO:0000313" key="3">
    <source>
        <dbReference type="Proteomes" id="UP000621454"/>
    </source>
</evidence>
<dbReference type="Proteomes" id="UP000621454">
    <property type="component" value="Unassembled WGS sequence"/>
</dbReference>
<feature type="region of interest" description="Disordered" evidence="1">
    <location>
        <begin position="1"/>
        <end position="42"/>
    </location>
</feature>
<dbReference type="AlphaFoldDB" id="A0A916SYV3"/>
<proteinExistence type="predicted"/>
<dbReference type="InterPro" id="IPR056037">
    <property type="entry name" value="DUF7620"/>
</dbReference>
<protein>
    <submittedName>
        <fullName evidence="2">Uncharacterized protein</fullName>
    </submittedName>
</protein>
<comment type="caution">
    <text evidence="2">The sequence shown here is derived from an EMBL/GenBank/DDBJ whole genome shotgun (WGS) entry which is preliminary data.</text>
</comment>
<organism evidence="2 3">
    <name type="scientific">Gordonia jinhuaensis</name>
    <dbReference type="NCBI Taxonomy" id="1517702"/>
    <lineage>
        <taxon>Bacteria</taxon>
        <taxon>Bacillati</taxon>
        <taxon>Actinomycetota</taxon>
        <taxon>Actinomycetes</taxon>
        <taxon>Mycobacteriales</taxon>
        <taxon>Gordoniaceae</taxon>
        <taxon>Gordonia</taxon>
    </lineage>
</organism>
<name>A0A916SYV3_9ACTN</name>
<keyword evidence="3" id="KW-1185">Reference proteome</keyword>
<gene>
    <name evidence="2" type="ORF">GCM10011489_08580</name>
</gene>